<dbReference type="EMBL" id="JWZT01002870">
    <property type="protein sequence ID" value="KII68360.1"/>
    <property type="molecule type" value="Genomic_DNA"/>
</dbReference>
<name>A0A0C2MVZ4_THEKT</name>
<dbReference type="OrthoDB" id="10615157at2759"/>
<evidence type="ECO:0000313" key="2">
    <source>
        <dbReference type="Proteomes" id="UP000031668"/>
    </source>
</evidence>
<accession>A0A0C2MVZ4</accession>
<comment type="caution">
    <text evidence="1">The sequence shown here is derived from an EMBL/GenBank/DDBJ whole genome shotgun (WGS) entry which is preliminary data.</text>
</comment>
<dbReference type="AlphaFoldDB" id="A0A0C2MVZ4"/>
<protein>
    <submittedName>
        <fullName evidence="1">Uncharacterized protein</fullName>
    </submittedName>
</protein>
<dbReference type="Proteomes" id="UP000031668">
    <property type="component" value="Unassembled WGS sequence"/>
</dbReference>
<reference evidence="1 2" key="1">
    <citation type="journal article" date="2014" name="Genome Biol. Evol.">
        <title>The genome of the myxosporean Thelohanellus kitauei shows adaptations to nutrient acquisition within its fish host.</title>
        <authorList>
            <person name="Yang Y."/>
            <person name="Xiong J."/>
            <person name="Zhou Z."/>
            <person name="Huo F."/>
            <person name="Miao W."/>
            <person name="Ran C."/>
            <person name="Liu Y."/>
            <person name="Zhang J."/>
            <person name="Feng J."/>
            <person name="Wang M."/>
            <person name="Wang M."/>
            <person name="Wang L."/>
            <person name="Yao B."/>
        </authorList>
    </citation>
    <scope>NUCLEOTIDE SEQUENCE [LARGE SCALE GENOMIC DNA]</scope>
    <source>
        <strain evidence="1">Wuqing</strain>
    </source>
</reference>
<gene>
    <name evidence="1" type="ORF">RF11_06805</name>
</gene>
<evidence type="ECO:0000313" key="1">
    <source>
        <dbReference type="EMBL" id="KII68360.1"/>
    </source>
</evidence>
<organism evidence="1 2">
    <name type="scientific">Thelohanellus kitauei</name>
    <name type="common">Myxosporean</name>
    <dbReference type="NCBI Taxonomy" id="669202"/>
    <lineage>
        <taxon>Eukaryota</taxon>
        <taxon>Metazoa</taxon>
        <taxon>Cnidaria</taxon>
        <taxon>Myxozoa</taxon>
        <taxon>Myxosporea</taxon>
        <taxon>Bivalvulida</taxon>
        <taxon>Platysporina</taxon>
        <taxon>Myxobolidae</taxon>
        <taxon>Thelohanellus</taxon>
    </lineage>
</organism>
<sequence length="348" mass="40131">MDNEYLIKLLNDSQAMLDSLARIQPPFQNIKQFLIYQKDHAVLSRKVTSIQAQIARGPIKTDNAVSENTSSVRLTRLRLQLLWTDEAKKKENITGYGFFLVQNDCNFADSDLFEINNYHTHIYSPGVKIPFVKPNSILTVELYYNFLDNSTVKRYLKSKNEIEIFQFRLIGQGTLYVKDLIASEKPWIDIDLPTPEPLNLFLTGKGPSTSLSGSQILGSMQDETKHYYGTRLHYWHHSVAEFSFTPINLKSKCSKFLAPVKFSSVTKHKYVTFQGIHLNFYDTSLTYMSDPSESFLITDLSAKSKYQENVVMMSKDHNILVCEIEFLNSENAQKFITYFEDYTKAMHV</sequence>
<proteinExistence type="predicted"/>
<keyword evidence="2" id="KW-1185">Reference proteome</keyword>